<gene>
    <name evidence="2" type="ORF">PAXRUDRAFT_833350</name>
</gene>
<protein>
    <submittedName>
        <fullName evidence="2">Uncharacterized protein</fullName>
    </submittedName>
</protein>
<dbReference type="InParanoid" id="A0A0D0DH67"/>
<dbReference type="EMBL" id="KN825945">
    <property type="protein sequence ID" value="KIK80749.1"/>
    <property type="molecule type" value="Genomic_DNA"/>
</dbReference>
<dbReference type="AlphaFoldDB" id="A0A0D0DH67"/>
<evidence type="ECO:0000313" key="3">
    <source>
        <dbReference type="Proteomes" id="UP000054538"/>
    </source>
</evidence>
<feature type="region of interest" description="Disordered" evidence="1">
    <location>
        <begin position="25"/>
        <end position="54"/>
    </location>
</feature>
<organism evidence="2 3">
    <name type="scientific">Paxillus rubicundulus Ve08.2h10</name>
    <dbReference type="NCBI Taxonomy" id="930991"/>
    <lineage>
        <taxon>Eukaryota</taxon>
        <taxon>Fungi</taxon>
        <taxon>Dikarya</taxon>
        <taxon>Basidiomycota</taxon>
        <taxon>Agaricomycotina</taxon>
        <taxon>Agaricomycetes</taxon>
        <taxon>Agaricomycetidae</taxon>
        <taxon>Boletales</taxon>
        <taxon>Paxilineae</taxon>
        <taxon>Paxillaceae</taxon>
        <taxon>Paxillus</taxon>
    </lineage>
</organism>
<sequence>MTTTLMHACRMHCTPYYDGHASRCMRRDSPRMSPESSSPSLASTYSELLCAQPQ</sequence>
<reference evidence="3" key="2">
    <citation type="submission" date="2015-01" db="EMBL/GenBank/DDBJ databases">
        <title>Evolutionary Origins and Diversification of the Mycorrhizal Mutualists.</title>
        <authorList>
            <consortium name="DOE Joint Genome Institute"/>
            <consortium name="Mycorrhizal Genomics Consortium"/>
            <person name="Kohler A."/>
            <person name="Kuo A."/>
            <person name="Nagy L.G."/>
            <person name="Floudas D."/>
            <person name="Copeland A."/>
            <person name="Barry K.W."/>
            <person name="Cichocki N."/>
            <person name="Veneault-Fourrey C."/>
            <person name="LaButti K."/>
            <person name="Lindquist E.A."/>
            <person name="Lipzen A."/>
            <person name="Lundell T."/>
            <person name="Morin E."/>
            <person name="Murat C."/>
            <person name="Riley R."/>
            <person name="Ohm R."/>
            <person name="Sun H."/>
            <person name="Tunlid A."/>
            <person name="Henrissat B."/>
            <person name="Grigoriev I.V."/>
            <person name="Hibbett D.S."/>
            <person name="Martin F."/>
        </authorList>
    </citation>
    <scope>NUCLEOTIDE SEQUENCE [LARGE SCALE GENOMIC DNA]</scope>
    <source>
        <strain evidence="3">Ve08.2h10</strain>
    </source>
</reference>
<name>A0A0D0DH67_9AGAM</name>
<accession>A0A0D0DH67</accession>
<evidence type="ECO:0000256" key="1">
    <source>
        <dbReference type="SAM" id="MobiDB-lite"/>
    </source>
</evidence>
<feature type="compositionally biased region" description="Low complexity" evidence="1">
    <location>
        <begin position="31"/>
        <end position="46"/>
    </location>
</feature>
<evidence type="ECO:0000313" key="2">
    <source>
        <dbReference type="EMBL" id="KIK80749.1"/>
    </source>
</evidence>
<dbReference type="HOGENOM" id="CLU_3050960_0_0_1"/>
<keyword evidence="3" id="KW-1185">Reference proteome</keyword>
<dbReference type="Proteomes" id="UP000054538">
    <property type="component" value="Unassembled WGS sequence"/>
</dbReference>
<reference evidence="2 3" key="1">
    <citation type="submission" date="2014-04" db="EMBL/GenBank/DDBJ databases">
        <authorList>
            <consortium name="DOE Joint Genome Institute"/>
            <person name="Kuo A."/>
            <person name="Kohler A."/>
            <person name="Jargeat P."/>
            <person name="Nagy L.G."/>
            <person name="Floudas D."/>
            <person name="Copeland A."/>
            <person name="Barry K.W."/>
            <person name="Cichocki N."/>
            <person name="Veneault-Fourrey C."/>
            <person name="LaButti K."/>
            <person name="Lindquist E.A."/>
            <person name="Lipzen A."/>
            <person name="Lundell T."/>
            <person name="Morin E."/>
            <person name="Murat C."/>
            <person name="Sun H."/>
            <person name="Tunlid A."/>
            <person name="Henrissat B."/>
            <person name="Grigoriev I.V."/>
            <person name="Hibbett D.S."/>
            <person name="Martin F."/>
            <person name="Nordberg H.P."/>
            <person name="Cantor M.N."/>
            <person name="Hua S.X."/>
        </authorList>
    </citation>
    <scope>NUCLEOTIDE SEQUENCE [LARGE SCALE GENOMIC DNA]</scope>
    <source>
        <strain evidence="2 3">Ve08.2h10</strain>
    </source>
</reference>
<proteinExistence type="predicted"/>